<dbReference type="AlphaFoldDB" id="A0A6L5YY29"/>
<evidence type="ECO:0000313" key="14">
    <source>
        <dbReference type="EMBL" id="MSU88725.1"/>
    </source>
</evidence>
<dbReference type="EC" id="2.7.13.3" evidence="3"/>
<dbReference type="EMBL" id="WIND01000002">
    <property type="protein sequence ID" value="MSU88725.1"/>
    <property type="molecule type" value="Genomic_DNA"/>
</dbReference>
<gene>
    <name evidence="14" type="ORF">GE300_03705</name>
</gene>
<dbReference type="SMART" id="SM00387">
    <property type="entry name" value="HATPase_c"/>
    <property type="match status" value="1"/>
</dbReference>
<keyword evidence="6 11" id="KW-0812">Transmembrane</keyword>
<evidence type="ECO:0000256" key="11">
    <source>
        <dbReference type="SAM" id="Phobius"/>
    </source>
</evidence>
<evidence type="ECO:0000256" key="3">
    <source>
        <dbReference type="ARBA" id="ARBA00012438"/>
    </source>
</evidence>
<sequence>MSLPRGLWRTTPVRFAAVLTALFCLVLGGGLGAVYLGTVAVVDRQTEATLDAEIRALSERFEEGGLRRLVGAIEARTGPDARGDNVYLLVGPDGRRRAGNLSAWPAGHDDGAEISFPVTKRDGAESTERRVRALTFELPRGYRLLVGRDSEDQFMVRQRFVRAAVWVILFAIAVGLVSGVLLGRRVLRRVEAAAEAGERIAAGNLERRVPLAGSGDEFDRLAGSVNAMLDRIEGLMSGMRLATDAISHDVRKPLTRVRAELELALLRRAEGEDAQVVMTHALEQIDAAMKILANLLDIARAETRVPGDSWKPIDLATIAEDAAELYHPVAEARGIEVVLDTGPAPARGEPQLVAQAVANLIDNALKYAPAADGRVTVRAHPTDDGGACVEVADNGPGIPAEARATVADRFVRLDDARGGEGSGLGLSLVRAVAHLHGGRLELLDNAPGLRARIMLPPV</sequence>
<dbReference type="SUPFAM" id="SSF47384">
    <property type="entry name" value="Homodimeric domain of signal transducing histidine kinase"/>
    <property type="match status" value="1"/>
</dbReference>
<dbReference type="RefSeq" id="WP_154445043.1">
    <property type="nucleotide sequence ID" value="NZ_WIND01000002.1"/>
</dbReference>
<evidence type="ECO:0000256" key="2">
    <source>
        <dbReference type="ARBA" id="ARBA00004370"/>
    </source>
</evidence>
<dbReference type="SUPFAM" id="SSF158472">
    <property type="entry name" value="HAMP domain-like"/>
    <property type="match status" value="1"/>
</dbReference>
<dbReference type="PROSITE" id="PS50109">
    <property type="entry name" value="HIS_KIN"/>
    <property type="match status" value="1"/>
</dbReference>
<keyword evidence="8 11" id="KW-1133">Transmembrane helix</keyword>
<evidence type="ECO:0000259" key="12">
    <source>
        <dbReference type="PROSITE" id="PS50109"/>
    </source>
</evidence>
<evidence type="ECO:0000256" key="6">
    <source>
        <dbReference type="ARBA" id="ARBA00022692"/>
    </source>
</evidence>
<reference evidence="14 15" key="1">
    <citation type="submission" date="2019-10" db="EMBL/GenBank/DDBJ databases">
        <title>Cognatihalovulum marinum gen. nov. sp. nov., a new member of the family Rhodobacteraceae isolated from deep seawater of the Northwest Indian Ocean.</title>
        <authorList>
            <person name="Ruan C."/>
            <person name="Wang J."/>
            <person name="Zheng X."/>
            <person name="Song L."/>
            <person name="Zhu Y."/>
            <person name="Huang Y."/>
            <person name="Lu Z."/>
            <person name="Du W."/>
            <person name="Huang L."/>
            <person name="Dai X."/>
        </authorList>
    </citation>
    <scope>NUCLEOTIDE SEQUENCE [LARGE SCALE GENOMIC DNA]</scope>
    <source>
        <strain evidence="14 15">2CG4</strain>
    </source>
</reference>
<evidence type="ECO:0000256" key="5">
    <source>
        <dbReference type="ARBA" id="ARBA00022679"/>
    </source>
</evidence>
<dbReference type="GO" id="GO:0000155">
    <property type="term" value="F:phosphorelay sensor kinase activity"/>
    <property type="evidence" value="ECO:0007669"/>
    <property type="project" value="InterPro"/>
</dbReference>
<dbReference type="InterPro" id="IPR003661">
    <property type="entry name" value="HisK_dim/P_dom"/>
</dbReference>
<dbReference type="SMART" id="SM00388">
    <property type="entry name" value="HisKA"/>
    <property type="match status" value="1"/>
</dbReference>
<dbReference type="CDD" id="cd06225">
    <property type="entry name" value="HAMP"/>
    <property type="match status" value="1"/>
</dbReference>
<evidence type="ECO:0000256" key="10">
    <source>
        <dbReference type="ARBA" id="ARBA00023136"/>
    </source>
</evidence>
<dbReference type="InterPro" id="IPR003594">
    <property type="entry name" value="HATPase_dom"/>
</dbReference>
<feature type="domain" description="HAMP" evidence="13">
    <location>
        <begin position="184"/>
        <end position="237"/>
    </location>
</feature>
<dbReference type="PANTHER" id="PTHR45436">
    <property type="entry name" value="SENSOR HISTIDINE KINASE YKOH"/>
    <property type="match status" value="1"/>
</dbReference>
<comment type="catalytic activity">
    <reaction evidence="1">
        <text>ATP + protein L-histidine = ADP + protein N-phospho-L-histidine.</text>
        <dbReference type="EC" id="2.7.13.3"/>
    </reaction>
</comment>
<dbReference type="Proteomes" id="UP000474957">
    <property type="component" value="Unassembled WGS sequence"/>
</dbReference>
<proteinExistence type="predicted"/>
<comment type="caution">
    <text evidence="14">The sequence shown here is derived from an EMBL/GenBank/DDBJ whole genome shotgun (WGS) entry which is preliminary data.</text>
</comment>
<name>A0A6L5YY29_9RHOB</name>
<keyword evidence="15" id="KW-1185">Reference proteome</keyword>
<dbReference type="InterPro" id="IPR036890">
    <property type="entry name" value="HATPase_C_sf"/>
</dbReference>
<dbReference type="PRINTS" id="PR00344">
    <property type="entry name" value="BCTRLSENSOR"/>
</dbReference>
<protein>
    <recommendedName>
        <fullName evidence="3">histidine kinase</fullName>
        <ecNumber evidence="3">2.7.13.3</ecNumber>
    </recommendedName>
</protein>
<evidence type="ECO:0000256" key="4">
    <source>
        <dbReference type="ARBA" id="ARBA00022553"/>
    </source>
</evidence>
<organism evidence="14 15">
    <name type="scientific">Halovulum marinum</name>
    <dbReference type="NCBI Taxonomy" id="2662447"/>
    <lineage>
        <taxon>Bacteria</taxon>
        <taxon>Pseudomonadati</taxon>
        <taxon>Pseudomonadota</taxon>
        <taxon>Alphaproteobacteria</taxon>
        <taxon>Rhodobacterales</taxon>
        <taxon>Paracoccaceae</taxon>
        <taxon>Halovulum</taxon>
    </lineage>
</organism>
<comment type="subcellular location">
    <subcellularLocation>
        <location evidence="2">Membrane</location>
    </subcellularLocation>
</comment>
<evidence type="ECO:0000256" key="8">
    <source>
        <dbReference type="ARBA" id="ARBA00022989"/>
    </source>
</evidence>
<dbReference type="Gene3D" id="3.30.565.10">
    <property type="entry name" value="Histidine kinase-like ATPase, C-terminal domain"/>
    <property type="match status" value="1"/>
</dbReference>
<dbReference type="InterPro" id="IPR005467">
    <property type="entry name" value="His_kinase_dom"/>
</dbReference>
<dbReference type="CDD" id="cd00082">
    <property type="entry name" value="HisKA"/>
    <property type="match status" value="1"/>
</dbReference>
<dbReference type="InterPro" id="IPR003660">
    <property type="entry name" value="HAMP_dom"/>
</dbReference>
<keyword evidence="4" id="KW-0597">Phosphoprotein</keyword>
<evidence type="ECO:0000256" key="7">
    <source>
        <dbReference type="ARBA" id="ARBA00022777"/>
    </source>
</evidence>
<evidence type="ECO:0000256" key="1">
    <source>
        <dbReference type="ARBA" id="ARBA00000085"/>
    </source>
</evidence>
<keyword evidence="10 11" id="KW-0472">Membrane</keyword>
<feature type="transmembrane region" description="Helical" evidence="11">
    <location>
        <begin position="163"/>
        <end position="182"/>
    </location>
</feature>
<dbReference type="Pfam" id="PF00512">
    <property type="entry name" value="HisKA"/>
    <property type="match status" value="1"/>
</dbReference>
<dbReference type="InterPro" id="IPR004358">
    <property type="entry name" value="Sig_transdc_His_kin-like_C"/>
</dbReference>
<evidence type="ECO:0000259" key="13">
    <source>
        <dbReference type="PROSITE" id="PS50885"/>
    </source>
</evidence>
<dbReference type="Pfam" id="PF02518">
    <property type="entry name" value="HATPase_c"/>
    <property type="match status" value="1"/>
</dbReference>
<dbReference type="InterPro" id="IPR036097">
    <property type="entry name" value="HisK_dim/P_sf"/>
</dbReference>
<dbReference type="GO" id="GO:0005886">
    <property type="term" value="C:plasma membrane"/>
    <property type="evidence" value="ECO:0007669"/>
    <property type="project" value="TreeGrafter"/>
</dbReference>
<dbReference type="Pfam" id="PF00672">
    <property type="entry name" value="HAMP"/>
    <property type="match status" value="1"/>
</dbReference>
<dbReference type="SMART" id="SM00304">
    <property type="entry name" value="HAMP"/>
    <property type="match status" value="1"/>
</dbReference>
<dbReference type="PROSITE" id="PS50885">
    <property type="entry name" value="HAMP"/>
    <property type="match status" value="1"/>
</dbReference>
<dbReference type="InterPro" id="IPR050428">
    <property type="entry name" value="TCS_sensor_his_kinase"/>
</dbReference>
<feature type="domain" description="Histidine kinase" evidence="12">
    <location>
        <begin position="245"/>
        <end position="458"/>
    </location>
</feature>
<dbReference type="Gene3D" id="1.10.287.130">
    <property type="match status" value="1"/>
</dbReference>
<dbReference type="CDD" id="cd00075">
    <property type="entry name" value="HATPase"/>
    <property type="match status" value="1"/>
</dbReference>
<keyword evidence="7" id="KW-0418">Kinase</keyword>
<dbReference type="PANTHER" id="PTHR45436:SF8">
    <property type="entry name" value="HISTIDINE KINASE"/>
    <property type="match status" value="1"/>
</dbReference>
<keyword evidence="9" id="KW-0902">Two-component regulatory system</keyword>
<dbReference type="SUPFAM" id="SSF55874">
    <property type="entry name" value="ATPase domain of HSP90 chaperone/DNA topoisomerase II/histidine kinase"/>
    <property type="match status" value="1"/>
</dbReference>
<evidence type="ECO:0000256" key="9">
    <source>
        <dbReference type="ARBA" id="ARBA00023012"/>
    </source>
</evidence>
<dbReference type="Gene3D" id="6.10.340.10">
    <property type="match status" value="1"/>
</dbReference>
<keyword evidence="5" id="KW-0808">Transferase</keyword>
<evidence type="ECO:0000313" key="15">
    <source>
        <dbReference type="Proteomes" id="UP000474957"/>
    </source>
</evidence>
<accession>A0A6L5YY29</accession>